<dbReference type="HOGENOM" id="CLU_3230816_0_0_4"/>
<evidence type="ECO:0000313" key="2">
    <source>
        <dbReference type="EMBL" id="EET10014.1"/>
    </source>
</evidence>
<dbReference type="AlphaFoldDB" id="A0A0E1WC81"/>
<proteinExistence type="predicted"/>
<organism evidence="2">
    <name type="scientific">Burkholderia pseudomallei 1710a</name>
    <dbReference type="NCBI Taxonomy" id="320371"/>
    <lineage>
        <taxon>Bacteria</taxon>
        <taxon>Pseudomonadati</taxon>
        <taxon>Pseudomonadota</taxon>
        <taxon>Betaproteobacteria</taxon>
        <taxon>Burkholderiales</taxon>
        <taxon>Burkholderiaceae</taxon>
        <taxon>Burkholderia</taxon>
        <taxon>pseudomallei group</taxon>
    </lineage>
</organism>
<feature type="region of interest" description="Disordered" evidence="1">
    <location>
        <begin position="22"/>
        <end position="43"/>
    </location>
</feature>
<accession>A0A0E1WC81</accession>
<sequence length="43" mass="4539">MTSPCLPRTSRAIVIEIAARTGSPDAALARRPHTRPPGISSVQ</sequence>
<name>A0A0E1WC81_BURPE</name>
<protein>
    <submittedName>
        <fullName evidence="2">Uncharacterized protein</fullName>
    </submittedName>
</protein>
<dbReference type="Proteomes" id="UP000001812">
    <property type="component" value="Chromosome I"/>
</dbReference>
<dbReference type="EMBL" id="CM000832">
    <property type="protein sequence ID" value="EET10014.1"/>
    <property type="molecule type" value="Genomic_DNA"/>
</dbReference>
<gene>
    <name evidence="2" type="ORF">BURPS1710A_2937</name>
</gene>
<evidence type="ECO:0000256" key="1">
    <source>
        <dbReference type="SAM" id="MobiDB-lite"/>
    </source>
</evidence>
<reference evidence="2" key="1">
    <citation type="submission" date="2009-05" db="EMBL/GenBank/DDBJ databases">
        <authorList>
            <person name="Harkins D.M."/>
            <person name="DeShazer D."/>
            <person name="Woods D.E."/>
            <person name="Brinkac L.M."/>
            <person name="Brown K.A."/>
            <person name="Hung G.C."/>
            <person name="Tuanyok A."/>
            <person name="Zhang B."/>
            <person name="Nierman W.C."/>
        </authorList>
    </citation>
    <scope>NUCLEOTIDE SEQUENCE [LARGE SCALE GENOMIC DNA]</scope>
    <source>
        <strain evidence="2">1710a</strain>
    </source>
</reference>